<reference evidence="2" key="1">
    <citation type="submission" date="2010-08" db="EMBL/GenBank/DDBJ databases">
        <authorList>
            <person name="Muzny D."/>
            <person name="Qin X."/>
            <person name="Buhay C."/>
            <person name="Dugan-Rocha S."/>
            <person name="Ding Y."/>
            <person name="Chen G."/>
            <person name="Hawes A."/>
            <person name="Holder M."/>
            <person name="Jhangiani S."/>
            <person name="Johnson A."/>
            <person name="Khan Z."/>
            <person name="Li Z."/>
            <person name="Liu W."/>
            <person name="Liu X."/>
            <person name="Perez L."/>
            <person name="Shen H."/>
            <person name="Wang Q."/>
            <person name="Watt J."/>
            <person name="Xi L."/>
            <person name="Xin Y."/>
            <person name="Zhou J."/>
            <person name="Deng J."/>
            <person name="Jiang H."/>
            <person name="Liu Y."/>
            <person name="Qu J."/>
            <person name="Song X.-Z."/>
            <person name="Zhang L."/>
            <person name="Villasana D."/>
            <person name="Johnson A."/>
            <person name="Liu J."/>
            <person name="Liyanage D."/>
            <person name="Lorensuhewa L."/>
            <person name="Robinson T."/>
            <person name="Song A."/>
            <person name="Song B.-B."/>
            <person name="Dinh H."/>
            <person name="Thornton R."/>
            <person name="Coyle M."/>
            <person name="Francisco L."/>
            <person name="Jackson L."/>
            <person name="Javaid M."/>
            <person name="Korchina V."/>
            <person name="Kovar C."/>
            <person name="Mata R."/>
            <person name="Mathew T."/>
            <person name="Ngo R."/>
            <person name="Nguyen L."/>
            <person name="Nguyen N."/>
            <person name="Okwuonu G."/>
            <person name="Ongeri F."/>
            <person name="Pham C."/>
            <person name="Simmons D."/>
            <person name="Wilczek-Boney K."/>
            <person name="Hale W."/>
            <person name="Jakkamsetti A."/>
            <person name="Pham P."/>
            <person name="Ruth R."/>
            <person name="San Lucas F."/>
            <person name="Warren J."/>
            <person name="Zhang J."/>
            <person name="Zhao Z."/>
            <person name="Zhou C."/>
            <person name="Zhu D."/>
            <person name="Lee S."/>
            <person name="Bess C."/>
            <person name="Blankenburg K."/>
            <person name="Forbes L."/>
            <person name="Fu Q."/>
            <person name="Gubbala S."/>
            <person name="Hirani K."/>
            <person name="Jayaseelan J.C."/>
            <person name="Lara F."/>
            <person name="Munidasa M."/>
            <person name="Palculict T."/>
            <person name="Patil S."/>
            <person name="Pu L.-L."/>
            <person name="Saada N."/>
            <person name="Tang L."/>
            <person name="Weissenberger G."/>
            <person name="Zhu Y."/>
            <person name="Hemphill L."/>
            <person name="Shang Y."/>
            <person name="Youmans B."/>
            <person name="Ayvaz T."/>
            <person name="Ross M."/>
            <person name="Santibanez J."/>
            <person name="Aqrawi P."/>
            <person name="Gross S."/>
            <person name="Joshi V."/>
            <person name="Fowler G."/>
            <person name="Nazareth L."/>
            <person name="Reid J."/>
            <person name="Worley K."/>
            <person name="Petrosino J."/>
            <person name="Highlander S."/>
            <person name="Gibbs R."/>
        </authorList>
    </citation>
    <scope>NUCLEOTIDE SEQUENCE [LARGE SCALE GENOMIC DNA]</scope>
    <source>
        <strain evidence="2">DSM 15272</strain>
    </source>
</reference>
<keyword evidence="3" id="KW-1185">Reference proteome</keyword>
<dbReference type="AlphaFoldDB" id="E2S7V3"/>
<sequence>MTQSPPEPSPIDPDPEERPDLSPDEPQPPGRGDTPPEPTDGGSHAR</sequence>
<protein>
    <submittedName>
        <fullName evidence="2">Uncharacterized protein</fullName>
    </submittedName>
</protein>
<evidence type="ECO:0000256" key="1">
    <source>
        <dbReference type="SAM" id="MobiDB-lite"/>
    </source>
</evidence>
<feature type="region of interest" description="Disordered" evidence="1">
    <location>
        <begin position="1"/>
        <end position="46"/>
    </location>
</feature>
<dbReference type="RefSeq" id="WP_007076677.1">
    <property type="nucleotide sequence ID" value="NZ_CM001024.1"/>
</dbReference>
<dbReference type="EMBL" id="ACLF03000001">
    <property type="protein sequence ID" value="EFQ84769.1"/>
    <property type="molecule type" value="Genomic_DNA"/>
</dbReference>
<comment type="caution">
    <text evidence="2">The sequence shown here is derived from an EMBL/GenBank/DDBJ whole genome shotgun (WGS) entry which is preliminary data.</text>
</comment>
<dbReference type="STRING" id="585531.HMPREF0063_10110"/>
<name>E2S7V3_9ACTN</name>
<accession>E2S7V3</accession>
<feature type="compositionally biased region" description="Pro residues" evidence="1">
    <location>
        <begin position="1"/>
        <end position="12"/>
    </location>
</feature>
<dbReference type="HOGENOM" id="CLU_3179227_0_0_11"/>
<evidence type="ECO:0000313" key="3">
    <source>
        <dbReference type="Proteomes" id="UP000003111"/>
    </source>
</evidence>
<gene>
    <name evidence="2" type="ORF">HMPREF0063_10110</name>
</gene>
<proteinExistence type="predicted"/>
<organism evidence="2 3">
    <name type="scientific">Aeromicrobium marinum DSM 15272</name>
    <dbReference type="NCBI Taxonomy" id="585531"/>
    <lineage>
        <taxon>Bacteria</taxon>
        <taxon>Bacillati</taxon>
        <taxon>Actinomycetota</taxon>
        <taxon>Actinomycetes</taxon>
        <taxon>Propionibacteriales</taxon>
        <taxon>Nocardioidaceae</taxon>
        <taxon>Aeromicrobium</taxon>
    </lineage>
</organism>
<dbReference type="Proteomes" id="UP000003111">
    <property type="component" value="Unassembled WGS sequence"/>
</dbReference>
<evidence type="ECO:0000313" key="2">
    <source>
        <dbReference type="EMBL" id="EFQ84769.1"/>
    </source>
</evidence>